<keyword evidence="3" id="KW-1185">Reference proteome</keyword>
<gene>
    <name evidence="2" type="ORF">H0E87_019213</name>
</gene>
<organism evidence="2 3">
    <name type="scientific">Populus deltoides</name>
    <name type="common">Eastern poplar</name>
    <name type="synonym">Eastern cottonwood</name>
    <dbReference type="NCBI Taxonomy" id="3696"/>
    <lineage>
        <taxon>Eukaryota</taxon>
        <taxon>Viridiplantae</taxon>
        <taxon>Streptophyta</taxon>
        <taxon>Embryophyta</taxon>
        <taxon>Tracheophyta</taxon>
        <taxon>Spermatophyta</taxon>
        <taxon>Magnoliopsida</taxon>
        <taxon>eudicotyledons</taxon>
        <taxon>Gunneridae</taxon>
        <taxon>Pentapetalae</taxon>
        <taxon>rosids</taxon>
        <taxon>fabids</taxon>
        <taxon>Malpighiales</taxon>
        <taxon>Salicaceae</taxon>
        <taxon>Saliceae</taxon>
        <taxon>Populus</taxon>
    </lineage>
</organism>
<name>A0A8T2XUE0_POPDE</name>
<dbReference type="Proteomes" id="UP000807159">
    <property type="component" value="Chromosome 10"/>
</dbReference>
<evidence type="ECO:0000313" key="2">
    <source>
        <dbReference type="EMBL" id="KAH8496373.1"/>
    </source>
</evidence>
<dbReference type="AlphaFoldDB" id="A0A8T2XUE0"/>
<accession>A0A8T2XUE0</accession>
<sequence length="114" mass="12075">MAGSGLIIWSDTWTSITGKSIVVLKSPETSHSPPPFQACILEEMASENADVGDLNASTSSKQAILPEKMPSTKSASNSNLEKALAQRALFGSRNHSTKGRKIKNNGVLDCCQVG</sequence>
<feature type="region of interest" description="Disordered" evidence="1">
    <location>
        <begin position="58"/>
        <end position="78"/>
    </location>
</feature>
<evidence type="ECO:0000256" key="1">
    <source>
        <dbReference type="SAM" id="MobiDB-lite"/>
    </source>
</evidence>
<comment type="caution">
    <text evidence="2">The sequence shown here is derived from an EMBL/GenBank/DDBJ whole genome shotgun (WGS) entry which is preliminary data.</text>
</comment>
<proteinExistence type="predicted"/>
<reference evidence="2" key="1">
    <citation type="journal article" date="2021" name="J. Hered.">
        <title>Genome Assembly of Salicaceae Populus deltoides (Eastern Cottonwood) I-69 Based on Nanopore Sequencing and Hi-C Technologies.</title>
        <authorList>
            <person name="Bai S."/>
            <person name="Wu H."/>
            <person name="Zhang J."/>
            <person name="Pan Z."/>
            <person name="Zhao W."/>
            <person name="Li Z."/>
            <person name="Tong C."/>
        </authorList>
    </citation>
    <scope>NUCLEOTIDE SEQUENCE</scope>
    <source>
        <tissue evidence="2">Leaf</tissue>
    </source>
</reference>
<evidence type="ECO:0000313" key="3">
    <source>
        <dbReference type="Proteomes" id="UP000807159"/>
    </source>
</evidence>
<dbReference type="EMBL" id="JACEGQ020000010">
    <property type="protein sequence ID" value="KAH8496373.1"/>
    <property type="molecule type" value="Genomic_DNA"/>
</dbReference>
<protein>
    <submittedName>
        <fullName evidence="2">Uncharacterized protein</fullName>
    </submittedName>
</protein>